<dbReference type="InterPro" id="IPR002173">
    <property type="entry name" value="Carboh/pur_kinase_PfkB_CS"/>
</dbReference>
<dbReference type="PANTHER" id="PTHR43085">
    <property type="entry name" value="HEXOKINASE FAMILY MEMBER"/>
    <property type="match status" value="1"/>
</dbReference>
<gene>
    <name evidence="5" type="ORF">Atai01_19540</name>
</gene>
<evidence type="ECO:0000313" key="5">
    <source>
        <dbReference type="EMBL" id="GLY65335.1"/>
    </source>
</evidence>
<evidence type="ECO:0000313" key="6">
    <source>
        <dbReference type="Proteomes" id="UP001165136"/>
    </source>
</evidence>
<evidence type="ECO:0000256" key="1">
    <source>
        <dbReference type="ARBA" id="ARBA00010688"/>
    </source>
</evidence>
<dbReference type="Proteomes" id="UP001165136">
    <property type="component" value="Unassembled WGS sequence"/>
</dbReference>
<keyword evidence="2" id="KW-0808">Transferase</keyword>
<dbReference type="CDD" id="cd01166">
    <property type="entry name" value="KdgK"/>
    <property type="match status" value="1"/>
</dbReference>
<protein>
    <submittedName>
        <fullName evidence="5">Sugar kinase</fullName>
    </submittedName>
</protein>
<accession>A0A9W6R0K1</accession>
<proteinExistence type="inferred from homology"/>
<dbReference type="PANTHER" id="PTHR43085:SF57">
    <property type="entry name" value="CARBOHYDRATE KINASE PFKB DOMAIN-CONTAINING PROTEIN"/>
    <property type="match status" value="1"/>
</dbReference>
<reference evidence="5" key="1">
    <citation type="submission" date="2023-03" db="EMBL/GenBank/DDBJ databases">
        <title>Amycolatopsis taiwanensis NBRC 103393.</title>
        <authorList>
            <person name="Ichikawa N."/>
            <person name="Sato H."/>
            <person name="Tonouchi N."/>
        </authorList>
    </citation>
    <scope>NUCLEOTIDE SEQUENCE</scope>
    <source>
        <strain evidence="5">NBRC 103393</strain>
    </source>
</reference>
<dbReference type="Gene3D" id="3.40.1190.20">
    <property type="match status" value="1"/>
</dbReference>
<feature type="domain" description="Carbohydrate kinase PfkB" evidence="4">
    <location>
        <begin position="23"/>
        <end position="298"/>
    </location>
</feature>
<keyword evidence="6" id="KW-1185">Reference proteome</keyword>
<dbReference type="Pfam" id="PF00294">
    <property type="entry name" value="PfkB"/>
    <property type="match status" value="1"/>
</dbReference>
<dbReference type="InterPro" id="IPR011611">
    <property type="entry name" value="PfkB_dom"/>
</dbReference>
<dbReference type="PROSITE" id="PS00584">
    <property type="entry name" value="PFKB_KINASES_2"/>
    <property type="match status" value="1"/>
</dbReference>
<evidence type="ECO:0000256" key="3">
    <source>
        <dbReference type="ARBA" id="ARBA00022777"/>
    </source>
</evidence>
<evidence type="ECO:0000259" key="4">
    <source>
        <dbReference type="Pfam" id="PF00294"/>
    </source>
</evidence>
<dbReference type="InterPro" id="IPR050306">
    <property type="entry name" value="PfkB_Carbo_kinase"/>
</dbReference>
<comment type="caution">
    <text evidence="5">The sequence shown here is derived from an EMBL/GenBank/DDBJ whole genome shotgun (WGS) entry which is preliminary data.</text>
</comment>
<dbReference type="AlphaFoldDB" id="A0A9W6R0K1"/>
<dbReference type="RefSeq" id="WP_285486572.1">
    <property type="nucleotide sequence ID" value="NZ_BSTI01000004.1"/>
</dbReference>
<evidence type="ECO:0000256" key="2">
    <source>
        <dbReference type="ARBA" id="ARBA00022679"/>
    </source>
</evidence>
<comment type="similarity">
    <text evidence="1">Belongs to the carbohydrate kinase PfkB family.</text>
</comment>
<keyword evidence="3 5" id="KW-0418">Kinase</keyword>
<name>A0A9W6R0K1_9PSEU</name>
<dbReference type="SUPFAM" id="SSF53613">
    <property type="entry name" value="Ribokinase-like"/>
    <property type="match status" value="1"/>
</dbReference>
<sequence length="312" mass="32785">MLVTLGEPLAVFTSGTVGPARVGDHYRLGLGGAECNAALGARRLGTPSAVLGRVGDDPLGTALIRAMRADDIDVRAIARDTAANTGVMFKEFRSAGRVRVSYARHESAGSRLAPEDLDPSLLGNAQVLHTTGITASFGDRARAAIGDAMAAVHRTGGIVSFDVNYRRRLWPGPDEAVAALGPLIARADVLFLTLAEAELFGVTADPADAVRKLRQLGPRRVVLKVDAARVVAADNGEILTRHRPPVQPVDPVGAGDAFAAGYLHGLLTNLDPVERIDLAMTLGRWAATTSGDNEGLPTLAELDLLLEDDVAR</sequence>
<dbReference type="EMBL" id="BSTI01000004">
    <property type="protein sequence ID" value="GLY65335.1"/>
    <property type="molecule type" value="Genomic_DNA"/>
</dbReference>
<organism evidence="5 6">
    <name type="scientific">Amycolatopsis taiwanensis</name>
    <dbReference type="NCBI Taxonomy" id="342230"/>
    <lineage>
        <taxon>Bacteria</taxon>
        <taxon>Bacillati</taxon>
        <taxon>Actinomycetota</taxon>
        <taxon>Actinomycetes</taxon>
        <taxon>Pseudonocardiales</taxon>
        <taxon>Pseudonocardiaceae</taxon>
        <taxon>Amycolatopsis</taxon>
    </lineage>
</organism>
<dbReference type="InterPro" id="IPR029056">
    <property type="entry name" value="Ribokinase-like"/>
</dbReference>
<dbReference type="GO" id="GO:0016301">
    <property type="term" value="F:kinase activity"/>
    <property type="evidence" value="ECO:0007669"/>
    <property type="project" value="UniProtKB-KW"/>
</dbReference>